<gene>
    <name evidence="9" type="ORF">PX653_25445</name>
</gene>
<evidence type="ECO:0000259" key="8">
    <source>
        <dbReference type="Pfam" id="PF02683"/>
    </source>
</evidence>
<dbReference type="Proteomes" id="UP001216510">
    <property type="component" value="Chromosome"/>
</dbReference>
<proteinExistence type="inferred from homology"/>
<dbReference type="InterPro" id="IPR051790">
    <property type="entry name" value="Cytochrome_c-biogenesis_DsbD"/>
</dbReference>
<keyword evidence="5 7" id="KW-1133">Transmembrane helix</keyword>
<protein>
    <submittedName>
        <fullName evidence="9">Cytochrome c biogenesis protein CcdA</fullName>
    </submittedName>
</protein>
<keyword evidence="10" id="KW-1185">Reference proteome</keyword>
<reference evidence="9 10" key="1">
    <citation type="submission" date="2023-02" db="EMBL/GenBank/DDBJ databases">
        <title>Gemone sequence of Telluria chitinolytica ACM 3522T.</title>
        <authorList>
            <person name="Frediansyah A."/>
            <person name="Miess H."/>
            <person name="Gross H."/>
        </authorList>
    </citation>
    <scope>NUCLEOTIDE SEQUENCE [LARGE SCALE GENOMIC DNA]</scope>
    <source>
        <strain evidence="9 10">ACM 3522</strain>
    </source>
</reference>
<feature type="transmembrane region" description="Helical" evidence="7">
    <location>
        <begin position="200"/>
        <end position="224"/>
    </location>
</feature>
<evidence type="ECO:0000256" key="2">
    <source>
        <dbReference type="ARBA" id="ARBA00006143"/>
    </source>
</evidence>
<feature type="transmembrane region" description="Helical" evidence="7">
    <location>
        <begin position="6"/>
        <end position="32"/>
    </location>
</feature>
<feature type="transmembrane region" description="Helical" evidence="7">
    <location>
        <begin position="160"/>
        <end position="179"/>
    </location>
</feature>
<keyword evidence="3 7" id="KW-0812">Transmembrane</keyword>
<dbReference type="PANTHER" id="PTHR31272:SF9">
    <property type="entry name" value="BLL1027 PROTEIN"/>
    <property type="match status" value="1"/>
</dbReference>
<dbReference type="RefSeq" id="WP_277415433.1">
    <property type="nucleotide sequence ID" value="NZ_CP119083.1"/>
</dbReference>
<evidence type="ECO:0000313" key="10">
    <source>
        <dbReference type="Proteomes" id="UP001216510"/>
    </source>
</evidence>
<feature type="transmembrane region" description="Helical" evidence="7">
    <location>
        <begin position="124"/>
        <end position="148"/>
    </location>
</feature>
<dbReference type="Pfam" id="PF02683">
    <property type="entry name" value="DsbD_TM"/>
    <property type="match status" value="1"/>
</dbReference>
<feature type="transmembrane region" description="Helical" evidence="7">
    <location>
        <begin position="77"/>
        <end position="93"/>
    </location>
</feature>
<dbReference type="PANTHER" id="PTHR31272">
    <property type="entry name" value="CYTOCHROME C-TYPE BIOGENESIS PROTEIN HI_1454-RELATED"/>
    <property type="match status" value="1"/>
</dbReference>
<evidence type="ECO:0000313" key="9">
    <source>
        <dbReference type="EMBL" id="WEF32715.1"/>
    </source>
</evidence>
<evidence type="ECO:0000256" key="5">
    <source>
        <dbReference type="ARBA" id="ARBA00022989"/>
    </source>
</evidence>
<evidence type="ECO:0000256" key="7">
    <source>
        <dbReference type="SAM" id="Phobius"/>
    </source>
</evidence>
<evidence type="ECO:0000256" key="4">
    <source>
        <dbReference type="ARBA" id="ARBA00022748"/>
    </source>
</evidence>
<evidence type="ECO:0000256" key="3">
    <source>
        <dbReference type="ARBA" id="ARBA00022692"/>
    </source>
</evidence>
<dbReference type="InterPro" id="IPR003834">
    <property type="entry name" value="Cyt_c_assmbl_TM_dom"/>
</dbReference>
<evidence type="ECO:0000256" key="6">
    <source>
        <dbReference type="ARBA" id="ARBA00023136"/>
    </source>
</evidence>
<evidence type="ECO:0000256" key="1">
    <source>
        <dbReference type="ARBA" id="ARBA00004141"/>
    </source>
</evidence>
<comment type="similarity">
    <text evidence="2">Belongs to the DsbD family.</text>
</comment>
<dbReference type="EMBL" id="CP119083">
    <property type="protein sequence ID" value="WEF32715.1"/>
    <property type="molecule type" value="Genomic_DNA"/>
</dbReference>
<sequence length="233" mass="23547">MTVDLPLAFSAGLLTVAAPCILPMLPILLGAGTGTAGGGRLRPVFIAAGFVLAFAGGALLFGAFADSLGLAQEALRNGAIVLLGVFGISLLWARPFELLAARIAPLLDGIDIGRHAGPGNLGGLVLGAGLGIVWTPCAGPAFAAILALVASAHSPGRSGLLLLLFAGGAAIPMLAIAYGGQLAQAHVRRVARHAHAIRRVAGALIAITALAMYFQYDTLAAAWLTNLVSETYL</sequence>
<name>A0ABY8B9V8_9BURK</name>
<keyword evidence="4" id="KW-0201">Cytochrome c-type biogenesis</keyword>
<accession>A0ABY8B9V8</accession>
<keyword evidence="6 7" id="KW-0472">Membrane</keyword>
<feature type="domain" description="Cytochrome C biogenesis protein transmembrane" evidence="8">
    <location>
        <begin position="5"/>
        <end position="212"/>
    </location>
</feature>
<feature type="transmembrane region" description="Helical" evidence="7">
    <location>
        <begin position="44"/>
        <end position="65"/>
    </location>
</feature>
<comment type="subcellular location">
    <subcellularLocation>
        <location evidence="1">Membrane</location>
        <topology evidence="1">Multi-pass membrane protein</topology>
    </subcellularLocation>
</comment>
<organism evidence="9 10">
    <name type="scientific">Pseudoduganella chitinolytica</name>
    <dbReference type="NCBI Taxonomy" id="34070"/>
    <lineage>
        <taxon>Bacteria</taxon>
        <taxon>Pseudomonadati</taxon>
        <taxon>Pseudomonadota</taxon>
        <taxon>Betaproteobacteria</taxon>
        <taxon>Burkholderiales</taxon>
        <taxon>Oxalobacteraceae</taxon>
        <taxon>Telluria group</taxon>
        <taxon>Pseudoduganella</taxon>
    </lineage>
</organism>